<reference evidence="1 2" key="1">
    <citation type="submission" date="2024-02" db="EMBL/GenBank/DDBJ databases">
        <authorList>
            <person name="Chen Y."/>
            <person name="Shah S."/>
            <person name="Dougan E. K."/>
            <person name="Thang M."/>
            <person name="Chan C."/>
        </authorList>
    </citation>
    <scope>NUCLEOTIDE SEQUENCE [LARGE SCALE GENOMIC DNA]</scope>
</reference>
<evidence type="ECO:0000313" key="1">
    <source>
        <dbReference type="EMBL" id="CAK9059850.1"/>
    </source>
</evidence>
<keyword evidence="2" id="KW-1185">Reference proteome</keyword>
<gene>
    <name evidence="1" type="ORF">CCMP2556_LOCUS29461</name>
</gene>
<name>A0ABP0N7T4_9DINO</name>
<dbReference type="Proteomes" id="UP001642484">
    <property type="component" value="Unassembled WGS sequence"/>
</dbReference>
<protein>
    <submittedName>
        <fullName evidence="1">Uncharacterized protein</fullName>
    </submittedName>
</protein>
<feature type="non-terminal residue" evidence="1">
    <location>
        <position position="1"/>
    </location>
</feature>
<comment type="caution">
    <text evidence="1">The sequence shown here is derived from an EMBL/GenBank/DDBJ whole genome shotgun (WGS) entry which is preliminary data.</text>
</comment>
<evidence type="ECO:0000313" key="2">
    <source>
        <dbReference type="Proteomes" id="UP001642484"/>
    </source>
</evidence>
<sequence length="325" mass="37406">GFFSMGCTSSTELPTGAGLRSLNMRDAAEIRYKDEDGNIYNEFEIEVQERRPSFHSMDFVPRSRKEAATLPPIGSTHRRHVAKFGKFLETLEHQELHRLVLQKRRDHLVRSLKLKNILERINIRRWIGQKAIIKVEWLTSCRPWKEWFDHHLPVTFRGGMKVDESAHHCYLFMLRKDCPRNLVIKCDNQTGTHLEPHELDVIVTVKTNAADDFLCQEAILAMPYQFMEPIANSAPTAPRNLKRVQPAKAKKYLEFAQVLLRRFPSDTSGRAIQFFVDLVKCTDPGPLFPLPFYTTAGAVERIEISRPTALGRIVPAMVFQARIGR</sequence>
<accession>A0ABP0N7T4</accession>
<proteinExistence type="predicted"/>
<dbReference type="EMBL" id="CAXAMN010021466">
    <property type="protein sequence ID" value="CAK9059850.1"/>
    <property type="molecule type" value="Genomic_DNA"/>
</dbReference>
<organism evidence="1 2">
    <name type="scientific">Durusdinium trenchii</name>
    <dbReference type="NCBI Taxonomy" id="1381693"/>
    <lineage>
        <taxon>Eukaryota</taxon>
        <taxon>Sar</taxon>
        <taxon>Alveolata</taxon>
        <taxon>Dinophyceae</taxon>
        <taxon>Suessiales</taxon>
        <taxon>Symbiodiniaceae</taxon>
        <taxon>Durusdinium</taxon>
    </lineage>
</organism>